<evidence type="ECO:0000256" key="4">
    <source>
        <dbReference type="ARBA" id="ARBA00023242"/>
    </source>
</evidence>
<sequence length="294" mass="33684">MDETRRLEPGTSSASSSGLSFAPHQQHNQLPDQLQIPPKKKRFCQFCRNHKISEPTKGHKNECRFRFCKCVKCRNTRDRHKVMAKQVAIKREKELAAYRKNQRSYENASSTPPENATSATDIPPNTPGAPEGSLRIMWERILTVLVEKGYSLDTYPLLYIILKEVTSDVEEVYQKIAQSQLELRSIEPLIMQAMTHLEPVNTTTHTTTVPLVGCQYWLDGFGLKARLRIRHSDPYEKPDREHSRHGSFPLSEHNSFTPTTEIPLYFMSHQSGNPTDILGVKYEFDHQKCASGME</sequence>
<keyword evidence="9" id="KW-1185">Reference proteome</keyword>
<dbReference type="InterPro" id="IPR036407">
    <property type="entry name" value="DM_DNA-bd_sf"/>
</dbReference>
<feature type="compositionally biased region" description="Polar residues" evidence="6">
    <location>
        <begin position="23"/>
        <end position="32"/>
    </location>
</feature>
<evidence type="ECO:0000256" key="5">
    <source>
        <dbReference type="PROSITE-ProRule" id="PRU00070"/>
    </source>
</evidence>
<dbReference type="AlphaFoldDB" id="A0A8S9Y744"/>
<keyword evidence="1 5" id="KW-0479">Metal-binding</keyword>
<feature type="region of interest" description="Disordered" evidence="6">
    <location>
        <begin position="99"/>
        <end position="129"/>
    </location>
</feature>
<accession>A0A8S9Y744</accession>
<evidence type="ECO:0000256" key="3">
    <source>
        <dbReference type="ARBA" id="ARBA00023125"/>
    </source>
</evidence>
<dbReference type="PROSITE" id="PS50809">
    <property type="entry name" value="DM_2"/>
    <property type="match status" value="1"/>
</dbReference>
<feature type="domain" description="DM" evidence="7">
    <location>
        <begin position="44"/>
        <end position="91"/>
    </location>
</feature>
<proteinExistence type="predicted"/>
<evidence type="ECO:0000256" key="6">
    <source>
        <dbReference type="SAM" id="MobiDB-lite"/>
    </source>
</evidence>
<feature type="compositionally biased region" description="Basic and acidic residues" evidence="6">
    <location>
        <begin position="234"/>
        <end position="244"/>
    </location>
</feature>
<gene>
    <name evidence="8" type="ORF">GE061_000753</name>
</gene>
<dbReference type="SUPFAM" id="SSF82927">
    <property type="entry name" value="Cysteine-rich DNA binding domain, (DM domain)"/>
    <property type="match status" value="1"/>
</dbReference>
<feature type="region of interest" description="Disordered" evidence="6">
    <location>
        <begin position="234"/>
        <end position="253"/>
    </location>
</feature>
<dbReference type="EMBL" id="WIXP02000001">
    <property type="protein sequence ID" value="KAF6216411.1"/>
    <property type="molecule type" value="Genomic_DNA"/>
</dbReference>
<reference evidence="8" key="1">
    <citation type="journal article" date="2021" name="Mol. Ecol. Resour.">
        <title>Apolygus lucorum genome provides insights into omnivorousness and mesophyll feeding.</title>
        <authorList>
            <person name="Liu Y."/>
            <person name="Liu H."/>
            <person name="Wang H."/>
            <person name="Huang T."/>
            <person name="Liu B."/>
            <person name="Yang B."/>
            <person name="Yin L."/>
            <person name="Li B."/>
            <person name="Zhang Y."/>
            <person name="Zhang S."/>
            <person name="Jiang F."/>
            <person name="Zhang X."/>
            <person name="Ren Y."/>
            <person name="Wang B."/>
            <person name="Wang S."/>
            <person name="Lu Y."/>
            <person name="Wu K."/>
            <person name="Fan W."/>
            <person name="Wang G."/>
        </authorList>
    </citation>
    <scope>NUCLEOTIDE SEQUENCE</scope>
    <source>
        <strain evidence="8">12Hb</strain>
    </source>
</reference>
<name>A0A8S9Y744_APOLU</name>
<comment type="caution">
    <text evidence="8">The sequence shown here is derived from an EMBL/GenBank/DDBJ whole genome shotgun (WGS) entry which is preliminary data.</text>
</comment>
<evidence type="ECO:0000313" key="8">
    <source>
        <dbReference type="EMBL" id="KAF6216411.1"/>
    </source>
</evidence>
<keyword evidence="2 5" id="KW-0862">Zinc</keyword>
<dbReference type="InterPro" id="IPR001275">
    <property type="entry name" value="DM_DNA-bd"/>
</dbReference>
<dbReference type="GO" id="GO:0046872">
    <property type="term" value="F:metal ion binding"/>
    <property type="evidence" value="ECO:0007669"/>
    <property type="project" value="UniProtKB-KW"/>
</dbReference>
<feature type="region of interest" description="Disordered" evidence="6">
    <location>
        <begin position="1"/>
        <end position="35"/>
    </location>
</feature>
<evidence type="ECO:0000256" key="2">
    <source>
        <dbReference type="ARBA" id="ARBA00022833"/>
    </source>
</evidence>
<keyword evidence="4 5" id="KW-0539">Nucleus</keyword>
<dbReference type="PROSITE" id="PS40000">
    <property type="entry name" value="DM_1"/>
    <property type="match status" value="1"/>
</dbReference>
<dbReference type="Gene3D" id="4.10.1040.10">
    <property type="entry name" value="DM DNA-binding domain"/>
    <property type="match status" value="1"/>
</dbReference>
<dbReference type="InterPro" id="IPR026607">
    <property type="entry name" value="DMRT"/>
</dbReference>
<dbReference type="Gene3D" id="1.10.8.10">
    <property type="entry name" value="DNA helicase RuvA subunit, C-terminal domain"/>
    <property type="match status" value="1"/>
</dbReference>
<dbReference type="GO" id="GO:0000981">
    <property type="term" value="F:DNA-binding transcription factor activity, RNA polymerase II-specific"/>
    <property type="evidence" value="ECO:0007669"/>
    <property type="project" value="TreeGrafter"/>
</dbReference>
<evidence type="ECO:0000256" key="1">
    <source>
        <dbReference type="ARBA" id="ARBA00022723"/>
    </source>
</evidence>
<dbReference type="GO" id="GO:0007548">
    <property type="term" value="P:sex differentiation"/>
    <property type="evidence" value="ECO:0007669"/>
    <property type="project" value="TreeGrafter"/>
</dbReference>
<comment type="subcellular location">
    <subcellularLocation>
        <location evidence="5">Nucleus</location>
    </subcellularLocation>
</comment>
<dbReference type="Pfam" id="PF00751">
    <property type="entry name" value="DM"/>
    <property type="match status" value="1"/>
</dbReference>
<dbReference type="GO" id="GO:0005634">
    <property type="term" value="C:nucleus"/>
    <property type="evidence" value="ECO:0007669"/>
    <property type="project" value="UniProtKB-SubCell"/>
</dbReference>
<evidence type="ECO:0000259" key="7">
    <source>
        <dbReference type="PROSITE" id="PS50809"/>
    </source>
</evidence>
<dbReference type="Proteomes" id="UP000466442">
    <property type="component" value="Linkage Group LG1"/>
</dbReference>
<dbReference type="GO" id="GO:0000978">
    <property type="term" value="F:RNA polymerase II cis-regulatory region sequence-specific DNA binding"/>
    <property type="evidence" value="ECO:0007669"/>
    <property type="project" value="TreeGrafter"/>
</dbReference>
<dbReference type="PANTHER" id="PTHR12322">
    <property type="entry name" value="DOUBLESEX AND MAB-3 RELATED TRANSCRIPTION FACTOR DMRT"/>
    <property type="match status" value="1"/>
</dbReference>
<keyword evidence="3 5" id="KW-0238">DNA-binding</keyword>
<evidence type="ECO:0000313" key="9">
    <source>
        <dbReference type="Proteomes" id="UP000466442"/>
    </source>
</evidence>
<feature type="DNA-binding region" description="DM" evidence="5">
    <location>
        <begin position="44"/>
        <end position="91"/>
    </location>
</feature>
<organism evidence="8 9">
    <name type="scientific">Apolygus lucorum</name>
    <name type="common">Small green plant bug</name>
    <name type="synonym">Lygocoris lucorum</name>
    <dbReference type="NCBI Taxonomy" id="248454"/>
    <lineage>
        <taxon>Eukaryota</taxon>
        <taxon>Metazoa</taxon>
        <taxon>Ecdysozoa</taxon>
        <taxon>Arthropoda</taxon>
        <taxon>Hexapoda</taxon>
        <taxon>Insecta</taxon>
        <taxon>Pterygota</taxon>
        <taxon>Neoptera</taxon>
        <taxon>Paraneoptera</taxon>
        <taxon>Hemiptera</taxon>
        <taxon>Heteroptera</taxon>
        <taxon>Panheteroptera</taxon>
        <taxon>Cimicomorpha</taxon>
        <taxon>Miridae</taxon>
        <taxon>Mirini</taxon>
        <taxon>Apolygus</taxon>
    </lineage>
</organism>
<feature type="compositionally biased region" description="Polar residues" evidence="6">
    <location>
        <begin position="104"/>
        <end position="120"/>
    </location>
</feature>
<dbReference type="SMART" id="SM00301">
    <property type="entry name" value="DM"/>
    <property type="match status" value="1"/>
</dbReference>
<dbReference type="PANTHER" id="PTHR12322:SF116">
    <property type="entry name" value="DOUBLESEX-MAB RELATED 99B"/>
    <property type="match status" value="1"/>
</dbReference>
<protein>
    <recommendedName>
        <fullName evidence="7">DM domain-containing protein</fullName>
    </recommendedName>
</protein>